<reference evidence="9 10" key="1">
    <citation type="submission" date="2018-01" db="EMBL/GenBank/DDBJ databases">
        <title>Whole genome analyses suggest that Burkholderia sensu lato contains two further novel genera in the rhizoxinica-symbiotica group Mycetohabitans gen. nov., and Trinickia gen. nov.: implications for the evolution of diazotrophy and nodulation in the Burkholderiaceae.</title>
        <authorList>
            <person name="Estrada-de los Santos P."/>
            <person name="Palmer M."/>
            <person name="Chavez-Ramirez B."/>
            <person name="Beukes C."/>
            <person name="Steenkamp E.T."/>
            <person name="Hirsch A.M."/>
            <person name="Manyaka P."/>
            <person name="Maluk M."/>
            <person name="Lafos M."/>
            <person name="Crook M."/>
            <person name="Gross E."/>
            <person name="Simon M.F."/>
            <person name="Bueno dos Reis Junior F."/>
            <person name="Poole P.S."/>
            <person name="Venter S.N."/>
            <person name="James E.K."/>
        </authorList>
    </citation>
    <scope>NUCLEOTIDE SEQUENCE [LARGE SCALE GENOMIC DNA]</scope>
    <source>
        <strain evidence="9 10">GIMN1.004</strain>
    </source>
</reference>
<feature type="compositionally biased region" description="Polar residues" evidence="6">
    <location>
        <begin position="50"/>
        <end position="63"/>
    </location>
</feature>
<comment type="subcellular location">
    <subcellularLocation>
        <location evidence="1">Cell membrane</location>
        <topology evidence="1">Multi-pass membrane protein</topology>
    </subcellularLocation>
</comment>
<protein>
    <submittedName>
        <fullName evidence="9">Pilus assembly protein</fullName>
    </submittedName>
</protein>
<feature type="transmembrane region" description="Helical" evidence="7">
    <location>
        <begin position="121"/>
        <end position="143"/>
    </location>
</feature>
<dbReference type="RefSeq" id="WP_102647219.1">
    <property type="nucleotide sequence ID" value="NZ_PNYA01000019.1"/>
</dbReference>
<dbReference type="GO" id="GO:0005886">
    <property type="term" value="C:plasma membrane"/>
    <property type="evidence" value="ECO:0007669"/>
    <property type="project" value="UniProtKB-SubCell"/>
</dbReference>
<evidence type="ECO:0000256" key="4">
    <source>
        <dbReference type="ARBA" id="ARBA00022989"/>
    </source>
</evidence>
<feature type="region of interest" description="Disordered" evidence="6">
    <location>
        <begin position="47"/>
        <end position="66"/>
    </location>
</feature>
<accession>A0A2N7VJZ8</accession>
<dbReference type="AlphaFoldDB" id="A0A2N7VJZ8"/>
<organism evidence="9 10">
    <name type="scientific">Trinickia dabaoshanensis</name>
    <dbReference type="NCBI Taxonomy" id="564714"/>
    <lineage>
        <taxon>Bacteria</taxon>
        <taxon>Pseudomonadati</taxon>
        <taxon>Pseudomonadota</taxon>
        <taxon>Betaproteobacteria</taxon>
        <taxon>Burkholderiales</taxon>
        <taxon>Burkholderiaceae</taxon>
        <taxon>Trinickia</taxon>
    </lineage>
</organism>
<keyword evidence="3 7" id="KW-0812">Transmembrane</keyword>
<evidence type="ECO:0000256" key="6">
    <source>
        <dbReference type="SAM" id="MobiDB-lite"/>
    </source>
</evidence>
<evidence type="ECO:0000256" key="2">
    <source>
        <dbReference type="ARBA" id="ARBA00022475"/>
    </source>
</evidence>
<evidence type="ECO:0000256" key="7">
    <source>
        <dbReference type="SAM" id="Phobius"/>
    </source>
</evidence>
<evidence type="ECO:0000313" key="9">
    <source>
        <dbReference type="EMBL" id="PMS17427.1"/>
    </source>
</evidence>
<feature type="transmembrane region" description="Helical" evidence="7">
    <location>
        <begin position="267"/>
        <end position="287"/>
    </location>
</feature>
<comment type="caution">
    <text evidence="9">The sequence shown here is derived from an EMBL/GenBank/DDBJ whole genome shotgun (WGS) entry which is preliminary data.</text>
</comment>
<keyword evidence="5 7" id="KW-0472">Membrane</keyword>
<evidence type="ECO:0000259" key="8">
    <source>
        <dbReference type="Pfam" id="PF00482"/>
    </source>
</evidence>
<keyword evidence="10" id="KW-1185">Reference proteome</keyword>
<dbReference type="InterPro" id="IPR018076">
    <property type="entry name" value="T2SS_GspF_dom"/>
</dbReference>
<dbReference type="Proteomes" id="UP000235616">
    <property type="component" value="Unassembled WGS sequence"/>
</dbReference>
<evidence type="ECO:0000256" key="3">
    <source>
        <dbReference type="ARBA" id="ARBA00022692"/>
    </source>
</evidence>
<name>A0A2N7VJZ8_9BURK</name>
<dbReference type="PANTHER" id="PTHR35007">
    <property type="entry name" value="INTEGRAL MEMBRANE PROTEIN-RELATED"/>
    <property type="match status" value="1"/>
</dbReference>
<dbReference type="Gene3D" id="1.20.81.30">
    <property type="entry name" value="Type II secretion system (T2SS), domain F"/>
    <property type="match status" value="1"/>
</dbReference>
<sequence>MRPADVVAAGAFFAIVILGLIARSLREMLRRRPAPRIAHRMGALREAHATNRTSPSAKPSHQLVSLERHSEDELAIQAWLRAKRQRIETLAGRAGVRAIVVVALLASAIAFGAASLAALPLWMRLCASIVAALIAVRSVYLVIIARFKQRFLAVFPDALDLIIRAVRAGIPAVQAICTAGVESEEPVRSTFRTMGDALLVGADVKEVLEQAAQRLQLADFSFFAVCLVLQRETGGNLAETLENLATIVRSRRDIRAKTKALTAEGRISSKIISGVPFFIMGFLYIVNRPYVSLLFTTRAGHKMLTLAAVLLTIGLVLIRKIANLDTSR</sequence>
<gene>
    <name evidence="9" type="ORF">C0Z18_20270</name>
</gene>
<keyword evidence="4 7" id="KW-1133">Transmembrane helix</keyword>
<evidence type="ECO:0000313" key="10">
    <source>
        <dbReference type="Proteomes" id="UP000235616"/>
    </source>
</evidence>
<keyword evidence="2" id="KW-1003">Cell membrane</keyword>
<evidence type="ECO:0000256" key="5">
    <source>
        <dbReference type="ARBA" id="ARBA00023136"/>
    </source>
</evidence>
<evidence type="ECO:0000256" key="1">
    <source>
        <dbReference type="ARBA" id="ARBA00004651"/>
    </source>
</evidence>
<dbReference type="InterPro" id="IPR042094">
    <property type="entry name" value="T2SS_GspF_sf"/>
</dbReference>
<dbReference type="EMBL" id="PNYA01000019">
    <property type="protein sequence ID" value="PMS17427.1"/>
    <property type="molecule type" value="Genomic_DNA"/>
</dbReference>
<proteinExistence type="predicted"/>
<dbReference type="Pfam" id="PF00482">
    <property type="entry name" value="T2SSF"/>
    <property type="match status" value="1"/>
</dbReference>
<feature type="transmembrane region" description="Helical" evidence="7">
    <location>
        <begin position="6"/>
        <end position="25"/>
    </location>
</feature>
<feature type="domain" description="Type II secretion system protein GspF" evidence="8">
    <location>
        <begin position="159"/>
        <end position="284"/>
    </location>
</feature>
<dbReference type="PANTHER" id="PTHR35007:SF1">
    <property type="entry name" value="PILUS ASSEMBLY PROTEIN"/>
    <property type="match status" value="1"/>
</dbReference>
<feature type="transmembrane region" description="Helical" evidence="7">
    <location>
        <begin position="299"/>
        <end position="318"/>
    </location>
</feature>
<feature type="transmembrane region" description="Helical" evidence="7">
    <location>
        <begin position="94"/>
        <end position="115"/>
    </location>
</feature>
<dbReference type="OrthoDB" id="597333at2"/>